<gene>
    <name evidence="8" type="ORF">NLU13_5978</name>
</gene>
<comment type="pathway">
    <text evidence="1">Amino-acid biosynthesis; L-isoleucine biosynthesis; L-isoleucine from 2-oxobutanoate: step 1/4.</text>
</comment>
<name>A0AA39GFN1_SARSR</name>
<evidence type="ECO:0000256" key="6">
    <source>
        <dbReference type="SAM" id="MobiDB-lite"/>
    </source>
</evidence>
<dbReference type="AlphaFoldDB" id="A0AA39GFN1"/>
<dbReference type="Gene3D" id="3.30.70.260">
    <property type="match status" value="1"/>
</dbReference>
<dbReference type="GO" id="GO:0009082">
    <property type="term" value="P:branched-chain amino acid biosynthetic process"/>
    <property type="evidence" value="ECO:0007669"/>
    <property type="project" value="UniProtKB-KW"/>
</dbReference>
<dbReference type="PANTHER" id="PTHR31242">
    <property type="entry name" value="ACETOLACTATE SYNTHASE SMALL SUBUNIT, MITOCHONDRIAL"/>
    <property type="match status" value="1"/>
</dbReference>
<dbReference type="GO" id="GO:0008652">
    <property type="term" value="P:amino acid biosynthetic process"/>
    <property type="evidence" value="ECO:0007669"/>
    <property type="project" value="UniProtKB-KW"/>
</dbReference>
<reference evidence="8" key="1">
    <citation type="submission" date="2022-10" db="EMBL/GenBank/DDBJ databases">
        <title>Determination and structural analysis of whole genome sequence of Sarocladium strictum F4-1.</title>
        <authorList>
            <person name="Hu L."/>
            <person name="Jiang Y."/>
        </authorList>
    </citation>
    <scope>NUCLEOTIDE SEQUENCE</scope>
    <source>
        <strain evidence="8">F4-1</strain>
    </source>
</reference>
<evidence type="ECO:0000259" key="7">
    <source>
        <dbReference type="PROSITE" id="PS51671"/>
    </source>
</evidence>
<dbReference type="EMBL" id="JAPDFR010000005">
    <property type="protein sequence ID" value="KAK0386141.1"/>
    <property type="molecule type" value="Genomic_DNA"/>
</dbReference>
<feature type="region of interest" description="Disordered" evidence="6">
    <location>
        <begin position="299"/>
        <end position="318"/>
    </location>
</feature>
<dbReference type="Pfam" id="PF01842">
    <property type="entry name" value="ACT"/>
    <property type="match status" value="1"/>
</dbReference>
<dbReference type="Proteomes" id="UP001175261">
    <property type="component" value="Unassembled WGS sequence"/>
</dbReference>
<dbReference type="InterPro" id="IPR027271">
    <property type="entry name" value="Acetolactate_synth/TF_NikR_C"/>
</dbReference>
<dbReference type="PROSITE" id="PS51671">
    <property type="entry name" value="ACT"/>
    <property type="match status" value="1"/>
</dbReference>
<dbReference type="GO" id="GO:0005948">
    <property type="term" value="C:acetolactate synthase complex"/>
    <property type="evidence" value="ECO:0007669"/>
    <property type="project" value="TreeGrafter"/>
</dbReference>
<dbReference type="PANTHER" id="PTHR31242:SF2">
    <property type="entry name" value="ACETOLACTATE SYNTHASE SMALL SUBUNIT, MITOCHONDRIAL"/>
    <property type="match status" value="1"/>
</dbReference>
<dbReference type="Gene3D" id="3.30.70.1150">
    <property type="entry name" value="ACT-like. Chain A, domain 2"/>
    <property type="match status" value="1"/>
</dbReference>
<dbReference type="GO" id="GO:0042645">
    <property type="term" value="C:mitochondrial nucleoid"/>
    <property type="evidence" value="ECO:0007669"/>
    <property type="project" value="TreeGrafter"/>
</dbReference>
<keyword evidence="9" id="KW-1185">Reference proteome</keyword>
<dbReference type="InterPro" id="IPR045865">
    <property type="entry name" value="ACT-like_dom_sf"/>
</dbReference>
<dbReference type="InterPro" id="IPR019455">
    <property type="entry name" value="Acetolactate_synth_ssu_C"/>
</dbReference>
<dbReference type="InterPro" id="IPR004789">
    <property type="entry name" value="Acetalactate_synth_ssu"/>
</dbReference>
<dbReference type="NCBIfam" id="TIGR00119">
    <property type="entry name" value="acolac_sm"/>
    <property type="match status" value="1"/>
</dbReference>
<evidence type="ECO:0000313" key="8">
    <source>
        <dbReference type="EMBL" id="KAK0386141.1"/>
    </source>
</evidence>
<keyword evidence="5" id="KW-0100">Branched-chain amino acid biosynthesis</keyword>
<evidence type="ECO:0000256" key="1">
    <source>
        <dbReference type="ARBA" id="ARBA00004974"/>
    </source>
</evidence>
<accession>A0AA39GFN1</accession>
<protein>
    <recommendedName>
        <fullName evidence="7">ACT domain-containing protein</fullName>
    </recommendedName>
</protein>
<organism evidence="8 9">
    <name type="scientific">Sarocladium strictum</name>
    <name type="common">Black bundle disease fungus</name>
    <name type="synonym">Acremonium strictum</name>
    <dbReference type="NCBI Taxonomy" id="5046"/>
    <lineage>
        <taxon>Eukaryota</taxon>
        <taxon>Fungi</taxon>
        <taxon>Dikarya</taxon>
        <taxon>Ascomycota</taxon>
        <taxon>Pezizomycotina</taxon>
        <taxon>Sordariomycetes</taxon>
        <taxon>Hypocreomycetidae</taxon>
        <taxon>Hypocreales</taxon>
        <taxon>Sarocladiaceae</taxon>
        <taxon>Sarocladium</taxon>
    </lineage>
</organism>
<comment type="pathway">
    <text evidence="2">Amino-acid biosynthesis; L-valine biosynthesis; L-valine from pyruvate: step 1/4.</text>
</comment>
<dbReference type="InterPro" id="IPR002912">
    <property type="entry name" value="ACT_dom"/>
</dbReference>
<feature type="domain" description="ACT" evidence="7">
    <location>
        <begin position="85"/>
        <end position="159"/>
    </location>
</feature>
<evidence type="ECO:0000256" key="5">
    <source>
        <dbReference type="ARBA" id="ARBA00023304"/>
    </source>
</evidence>
<evidence type="ECO:0000256" key="2">
    <source>
        <dbReference type="ARBA" id="ARBA00005025"/>
    </source>
</evidence>
<evidence type="ECO:0000256" key="3">
    <source>
        <dbReference type="ARBA" id="ARBA00006341"/>
    </source>
</evidence>
<keyword evidence="4" id="KW-0028">Amino-acid biosynthesis</keyword>
<comment type="caution">
    <text evidence="8">The sequence shown here is derived from an EMBL/GenBank/DDBJ whole genome shotgun (WGS) entry which is preliminary data.</text>
</comment>
<sequence length="318" mass="34713">MASRTLGGITAATRSIAQTPSRTGLRWISGKRQSESAIAIANQALRHRLATRTEAPQQSWSPQAAVSNILYETPVPEPEPTKRHILNVLVQDDVGIIARVSSILAARGFNIQSMVACGTGVSDLARINIVLIGHDAVIEQARRQLEDMVPVWAVLNFTEAPLVQRELLLAKVNILGPEYFEELLAHHRELASSYAAEPGEEPSLHEQSLEQASEDFHPSQLAASEALRQKHEHLESITYFAKQFGGRVLDISSNSCTVELSAKPSRIDSFLKLVSPFGLLESARSGLMALPRSPLFAPPKEKELEAEEVVDASQLPPG</sequence>
<evidence type="ECO:0000256" key="4">
    <source>
        <dbReference type="ARBA" id="ARBA00022605"/>
    </source>
</evidence>
<dbReference type="InterPro" id="IPR053050">
    <property type="entry name" value="ALS_regulatory_subunit"/>
</dbReference>
<dbReference type="GO" id="GO:1990610">
    <property type="term" value="F:acetolactate synthase regulator activity"/>
    <property type="evidence" value="ECO:0007669"/>
    <property type="project" value="InterPro"/>
</dbReference>
<dbReference type="SUPFAM" id="SSF55021">
    <property type="entry name" value="ACT-like"/>
    <property type="match status" value="2"/>
</dbReference>
<comment type="similarity">
    <text evidence="3">Belongs to the acetolactate synthase small subunit family.</text>
</comment>
<evidence type="ECO:0000313" key="9">
    <source>
        <dbReference type="Proteomes" id="UP001175261"/>
    </source>
</evidence>
<dbReference type="Pfam" id="PF10369">
    <property type="entry name" value="ALS_ss_C"/>
    <property type="match status" value="1"/>
</dbReference>
<proteinExistence type="inferred from homology"/>
<dbReference type="CDD" id="cd04878">
    <property type="entry name" value="ACT_AHAS"/>
    <property type="match status" value="1"/>
</dbReference>
<dbReference type="InterPro" id="IPR039557">
    <property type="entry name" value="AHAS_ACT"/>
</dbReference>
<feature type="region of interest" description="Disordered" evidence="6">
    <location>
        <begin position="195"/>
        <end position="215"/>
    </location>
</feature>